<dbReference type="AlphaFoldDB" id="A0A7Y9I752"/>
<dbReference type="PANTHER" id="PTHR19136:SF81">
    <property type="entry name" value="MOLYBDENUM COFACTOR GUANYLYLTRANSFERASE"/>
    <property type="match status" value="1"/>
</dbReference>
<dbReference type="Gene3D" id="3.90.550.10">
    <property type="entry name" value="Spore Coat Polysaccharide Biosynthesis Protein SpsA, Chain A"/>
    <property type="match status" value="1"/>
</dbReference>
<evidence type="ECO:0000259" key="3">
    <source>
        <dbReference type="Pfam" id="PF12804"/>
    </source>
</evidence>
<evidence type="ECO:0000256" key="2">
    <source>
        <dbReference type="SAM" id="MobiDB-lite"/>
    </source>
</evidence>
<feature type="domain" description="MobA-like NTP transferase" evidence="3">
    <location>
        <begin position="7"/>
        <end position="156"/>
    </location>
</feature>
<comment type="caution">
    <text evidence="4">The sequence shown here is derived from an EMBL/GenBank/DDBJ whole genome shotgun (WGS) entry which is preliminary data.</text>
</comment>
<organism evidence="4 5">
    <name type="scientific">Microlunatus parietis</name>
    <dbReference type="NCBI Taxonomy" id="682979"/>
    <lineage>
        <taxon>Bacteria</taxon>
        <taxon>Bacillati</taxon>
        <taxon>Actinomycetota</taxon>
        <taxon>Actinomycetes</taxon>
        <taxon>Propionibacteriales</taxon>
        <taxon>Propionibacteriaceae</taxon>
        <taxon>Microlunatus</taxon>
    </lineage>
</organism>
<gene>
    <name evidence="4" type="ORF">BKA15_002726</name>
</gene>
<dbReference type="EMBL" id="JACCBU010000001">
    <property type="protein sequence ID" value="NYE71397.1"/>
    <property type="molecule type" value="Genomic_DNA"/>
</dbReference>
<reference evidence="4 5" key="1">
    <citation type="submission" date="2020-07" db="EMBL/GenBank/DDBJ databases">
        <title>Sequencing the genomes of 1000 actinobacteria strains.</title>
        <authorList>
            <person name="Klenk H.-P."/>
        </authorList>
    </citation>
    <scope>NUCLEOTIDE SEQUENCE [LARGE SCALE GENOMIC DNA]</scope>
    <source>
        <strain evidence="4 5">DSM 22083</strain>
    </source>
</reference>
<dbReference type="InterPro" id="IPR029044">
    <property type="entry name" value="Nucleotide-diphossugar_trans"/>
</dbReference>
<sequence length="294" mass="31216">MIMSAVAVVLAGGLSRRYGSDKLAAEVDGRPLLEWAIAGLHTEREVIIVGPVRPGTSTSPVRIRFVADDHPDGGPAAAMITGLRAALDTTAELILVLPGDAPAAGTAAEALAAELVRRPDAPGLLAVDRSGREQPLQLALRRPAAEHLVREAGPDGAAGRSARRLVAPLDLPRHELDRAATWDIDTERQHRAWALRDGAAVRAVRDLIKERAPAAVILVGPDRDQVDALADAVELAGDERPTADAEEAEEAEGRFTRTLPVPPPHRSAALHVEIGPGPVPDDLELIYARFGMRK</sequence>
<dbReference type="Proteomes" id="UP000569914">
    <property type="component" value="Unassembled WGS sequence"/>
</dbReference>
<dbReference type="SUPFAM" id="SSF53448">
    <property type="entry name" value="Nucleotide-diphospho-sugar transferases"/>
    <property type="match status" value="1"/>
</dbReference>
<dbReference type="RefSeq" id="WP_179751510.1">
    <property type="nucleotide sequence ID" value="NZ_JACCBU010000001.1"/>
</dbReference>
<keyword evidence="1" id="KW-0808">Transferase</keyword>
<evidence type="ECO:0000313" key="5">
    <source>
        <dbReference type="Proteomes" id="UP000569914"/>
    </source>
</evidence>
<protein>
    <submittedName>
        <fullName evidence="4">Molybdopterin-guanine dinucleotide biosynthesis protein A</fullName>
    </submittedName>
</protein>
<dbReference type="GO" id="GO:0016779">
    <property type="term" value="F:nucleotidyltransferase activity"/>
    <property type="evidence" value="ECO:0007669"/>
    <property type="project" value="TreeGrafter"/>
</dbReference>
<evidence type="ECO:0000256" key="1">
    <source>
        <dbReference type="ARBA" id="ARBA00022679"/>
    </source>
</evidence>
<feature type="region of interest" description="Disordered" evidence="2">
    <location>
        <begin position="237"/>
        <end position="263"/>
    </location>
</feature>
<dbReference type="Pfam" id="PF12804">
    <property type="entry name" value="NTP_transf_3"/>
    <property type="match status" value="1"/>
</dbReference>
<keyword evidence="5" id="KW-1185">Reference proteome</keyword>
<name>A0A7Y9I752_9ACTN</name>
<proteinExistence type="predicted"/>
<dbReference type="PANTHER" id="PTHR19136">
    <property type="entry name" value="MOLYBDENUM COFACTOR GUANYLYLTRANSFERASE"/>
    <property type="match status" value="1"/>
</dbReference>
<evidence type="ECO:0000313" key="4">
    <source>
        <dbReference type="EMBL" id="NYE71397.1"/>
    </source>
</evidence>
<dbReference type="InterPro" id="IPR025877">
    <property type="entry name" value="MobA-like_NTP_Trfase"/>
</dbReference>
<accession>A0A7Y9I752</accession>